<organism evidence="4 5">
    <name type="scientific">Coccomyxa viridis</name>
    <dbReference type="NCBI Taxonomy" id="1274662"/>
    <lineage>
        <taxon>Eukaryota</taxon>
        <taxon>Viridiplantae</taxon>
        <taxon>Chlorophyta</taxon>
        <taxon>core chlorophytes</taxon>
        <taxon>Trebouxiophyceae</taxon>
        <taxon>Trebouxiophyceae incertae sedis</taxon>
        <taxon>Coccomyxaceae</taxon>
        <taxon>Coccomyxa</taxon>
    </lineage>
</organism>
<evidence type="ECO:0000256" key="1">
    <source>
        <dbReference type="ARBA" id="ARBA00007584"/>
    </source>
</evidence>
<dbReference type="Pfam" id="PF07047">
    <property type="entry name" value="OPA3"/>
    <property type="match status" value="1"/>
</dbReference>
<evidence type="ECO:0000313" key="4">
    <source>
        <dbReference type="EMBL" id="CAL5220942.1"/>
    </source>
</evidence>
<name>A0ABP1FS89_9CHLO</name>
<evidence type="ECO:0000256" key="2">
    <source>
        <dbReference type="ARBA" id="ARBA00023054"/>
    </source>
</evidence>
<feature type="coiled-coil region" evidence="3">
    <location>
        <begin position="123"/>
        <end position="157"/>
    </location>
</feature>
<gene>
    <name evidence="4" type="primary">g3043</name>
    <name evidence="4" type="ORF">VP750_LOCUS2601</name>
</gene>
<dbReference type="PANTHER" id="PTHR12499">
    <property type="entry name" value="OPTIC ATROPHY 3 PROTEIN OPA3"/>
    <property type="match status" value="1"/>
</dbReference>
<accession>A0ABP1FS89</accession>
<comment type="similarity">
    <text evidence="1">Belongs to the OPA3 family.</text>
</comment>
<sequence>MAAFVFKVFTLTIRTIAKPLSKRVEAYVLDHPTLRAPVVNLAQVLHRFEVRVNRGAEGKSGKVFVGDLSEENALELAGKVISESFLWLTASAVIFWEYERQKGKDTAKAAKEKAFQEANDEDKRRLERRELEMSEELRDLKERYVSLEANMAQILELLQMQDADKEAQKLKRSNSFYGVFGLSK</sequence>
<protein>
    <submittedName>
        <fullName evidence="4">G3043 protein</fullName>
    </submittedName>
</protein>
<dbReference type="InterPro" id="IPR010754">
    <property type="entry name" value="OPA3-like"/>
</dbReference>
<proteinExistence type="inferred from homology"/>
<dbReference type="Proteomes" id="UP001497392">
    <property type="component" value="Unassembled WGS sequence"/>
</dbReference>
<evidence type="ECO:0000313" key="5">
    <source>
        <dbReference type="Proteomes" id="UP001497392"/>
    </source>
</evidence>
<evidence type="ECO:0000256" key="3">
    <source>
        <dbReference type="SAM" id="Coils"/>
    </source>
</evidence>
<dbReference type="PANTHER" id="PTHR12499:SF0">
    <property type="entry name" value="OPTIC ATROPHY 3 PROTEIN"/>
    <property type="match status" value="1"/>
</dbReference>
<keyword evidence="5" id="KW-1185">Reference proteome</keyword>
<dbReference type="EMBL" id="CAXHTA020000004">
    <property type="protein sequence ID" value="CAL5220942.1"/>
    <property type="molecule type" value="Genomic_DNA"/>
</dbReference>
<reference evidence="4 5" key="1">
    <citation type="submission" date="2024-06" db="EMBL/GenBank/DDBJ databases">
        <authorList>
            <person name="Kraege A."/>
            <person name="Thomma B."/>
        </authorList>
    </citation>
    <scope>NUCLEOTIDE SEQUENCE [LARGE SCALE GENOMIC DNA]</scope>
</reference>
<keyword evidence="2 3" id="KW-0175">Coiled coil</keyword>
<comment type="caution">
    <text evidence="4">The sequence shown here is derived from an EMBL/GenBank/DDBJ whole genome shotgun (WGS) entry which is preliminary data.</text>
</comment>